<protein>
    <submittedName>
        <fullName evidence="3">WcaI family glycosyltransferase</fullName>
    </submittedName>
</protein>
<dbReference type="InterPro" id="IPR028098">
    <property type="entry name" value="Glyco_trans_4-like_N"/>
</dbReference>
<dbReference type="InterPro" id="IPR050194">
    <property type="entry name" value="Glycosyltransferase_grp1"/>
</dbReference>
<evidence type="ECO:0000313" key="3">
    <source>
        <dbReference type="EMBL" id="MDN3688852.1"/>
    </source>
</evidence>
<comment type="caution">
    <text evidence="3">The sequence shown here is derived from an EMBL/GenBank/DDBJ whole genome shotgun (WGS) entry which is preliminary data.</text>
</comment>
<proteinExistence type="predicted"/>
<sequence length="430" mass="49304">MKKKILLIGYNYAPEPTGIGKYSGEMIHWLASRGHECTVITTYPYYPYWQIQEPYVKRKFWYQCETQSFPSGGKINVFRCPAYIPCKPTAIRRMLLDCSFLVSAFFKLVGVMSKFQFDQVITVSPSLLLGILGVLVKKIQDNQFTYHIQDLQIEAARDLKLIRFQSLISILLKIERYIFNNADQISTISTAMAHKIRQKSHKDIYLFSNWVNTELFYPLQDKAELKKEFGFSPNDKFVLYSGAIGEKQGLERILLTAKNLEYDKQIQFIICGSGPYVEHLVAQKENMGLTNVIFIPLQPLEKFKKMLNLADLHLVLQKSNATDLMLPSKLTTIWSVGGVSLVTAMKGSELYNTIHKFNTGIIIDPDDSHALQDGIVKAVSGENNNRIISDNARRYAENHLSLESIMTNFEYEVLHFPVRRMRSQNSTVRV</sequence>
<evidence type="ECO:0000313" key="4">
    <source>
        <dbReference type="Proteomes" id="UP001236663"/>
    </source>
</evidence>
<name>A0ABT8C9N7_9BACT</name>
<evidence type="ECO:0000259" key="2">
    <source>
        <dbReference type="Pfam" id="PF13579"/>
    </source>
</evidence>
<organism evidence="3 4">
    <name type="scientific">Cyclobacterium jeungdonense</name>
    <dbReference type="NCBI Taxonomy" id="708087"/>
    <lineage>
        <taxon>Bacteria</taxon>
        <taxon>Pseudomonadati</taxon>
        <taxon>Bacteroidota</taxon>
        <taxon>Cytophagia</taxon>
        <taxon>Cytophagales</taxon>
        <taxon>Cyclobacteriaceae</taxon>
        <taxon>Cyclobacterium</taxon>
    </lineage>
</organism>
<dbReference type="PANTHER" id="PTHR45947">
    <property type="entry name" value="SULFOQUINOVOSYL TRANSFERASE SQD2"/>
    <property type="match status" value="1"/>
</dbReference>
<dbReference type="EMBL" id="JAUFQS010000013">
    <property type="protein sequence ID" value="MDN3688852.1"/>
    <property type="molecule type" value="Genomic_DNA"/>
</dbReference>
<dbReference type="PANTHER" id="PTHR45947:SF3">
    <property type="entry name" value="SULFOQUINOVOSYL TRANSFERASE SQD2"/>
    <property type="match status" value="1"/>
</dbReference>
<dbReference type="SUPFAM" id="SSF53756">
    <property type="entry name" value="UDP-Glycosyltransferase/glycogen phosphorylase"/>
    <property type="match status" value="1"/>
</dbReference>
<dbReference type="NCBIfam" id="NF007640">
    <property type="entry name" value="PRK10307.1"/>
    <property type="match status" value="1"/>
</dbReference>
<dbReference type="Pfam" id="PF00534">
    <property type="entry name" value="Glycos_transf_1"/>
    <property type="match status" value="1"/>
</dbReference>
<accession>A0ABT8C9N7</accession>
<reference evidence="4" key="1">
    <citation type="journal article" date="2019" name="Int. J. Syst. Evol. Microbiol.">
        <title>The Global Catalogue of Microorganisms (GCM) 10K type strain sequencing project: providing services to taxonomists for standard genome sequencing and annotation.</title>
        <authorList>
            <consortium name="The Broad Institute Genomics Platform"/>
            <consortium name="The Broad Institute Genome Sequencing Center for Infectious Disease"/>
            <person name="Wu L."/>
            <person name="Ma J."/>
        </authorList>
    </citation>
    <scope>NUCLEOTIDE SEQUENCE [LARGE SCALE GENOMIC DNA]</scope>
    <source>
        <strain evidence="4">CECT 7706</strain>
    </source>
</reference>
<dbReference type="Gene3D" id="3.40.50.2000">
    <property type="entry name" value="Glycogen Phosphorylase B"/>
    <property type="match status" value="2"/>
</dbReference>
<feature type="domain" description="Glycosyl transferase family 1" evidence="1">
    <location>
        <begin position="221"/>
        <end position="394"/>
    </location>
</feature>
<feature type="domain" description="Glycosyltransferase subfamily 4-like N-terminal" evidence="2">
    <location>
        <begin position="17"/>
        <end position="199"/>
    </location>
</feature>
<dbReference type="RefSeq" id="WP_163385531.1">
    <property type="nucleotide sequence ID" value="NZ_JAUFQS010000013.1"/>
</dbReference>
<dbReference type="CDD" id="cd03794">
    <property type="entry name" value="GT4_WbuB-like"/>
    <property type="match status" value="1"/>
</dbReference>
<evidence type="ECO:0000259" key="1">
    <source>
        <dbReference type="Pfam" id="PF00534"/>
    </source>
</evidence>
<dbReference type="Proteomes" id="UP001236663">
    <property type="component" value="Unassembled WGS sequence"/>
</dbReference>
<gene>
    <name evidence="3" type="ORF">QWZ15_13510</name>
</gene>
<dbReference type="InterPro" id="IPR001296">
    <property type="entry name" value="Glyco_trans_1"/>
</dbReference>
<dbReference type="Pfam" id="PF13579">
    <property type="entry name" value="Glyco_trans_4_4"/>
    <property type="match status" value="1"/>
</dbReference>
<keyword evidence="4" id="KW-1185">Reference proteome</keyword>